<dbReference type="Pfam" id="PF06048">
    <property type="entry name" value="DUF927"/>
    <property type="match status" value="1"/>
</dbReference>
<dbReference type="AlphaFoldDB" id="A0A9X9EQ68"/>
<dbReference type="InterPro" id="IPR009270">
    <property type="entry name" value="DUF927"/>
</dbReference>
<evidence type="ECO:0000313" key="2">
    <source>
        <dbReference type="EMBL" id="TKH05523.1"/>
    </source>
</evidence>
<feature type="domain" description="DUF927" evidence="1">
    <location>
        <begin position="36"/>
        <end position="300"/>
    </location>
</feature>
<evidence type="ECO:0000259" key="1">
    <source>
        <dbReference type="Pfam" id="PF06048"/>
    </source>
</evidence>
<accession>A0A9X9EQ68</accession>
<sequence>MGALHVGEKILQEKWIIPFPYFIRENELFRIESKNVKGKVEEVESKVSRNAPVITKMLKHIEKNEVHYEMNWVNKGDFYTETVAAGVLASKKELLKMADKGLSCNDSNSKYLVDYFDSLIGQNEIPKVEMTDRIGFIEDRFIHPTIAKNIKVIPKDSGEHQLLQAFNAKGTVEGWITNVFNLIKDQPKAVFPILASFASVILHEADLKPIVVDVSGTSSTGKSGLLQMCASVWAEPKKYIGTFFTTLVAVERRSTFLNSFPLILDDSNGANDPKFIQPMIYQYVNNTGKQRGSLNGSQHTNSWQSLMITSGENEIVTYANAQGVPARVILITNFSFENKDKDFFGKVYNSVNENYGAIGVEFLKRWQDNRKLYMKYLGEYEKQFLGICSENAILKRLSRHYAFIVFTGRVMSELFREEGLEVDLRALEELFIEMAKTNKAADIPMLELQNALEDIDANRSKLYSDFEPYGSINAFYHNGDFYLAPAYLKERLGVNEKQIRYLWMKRGLTGTFSNRGIEVDYKVIKKNKKSFRAVLVNKEIVEQLGFNFS</sequence>
<gene>
    <name evidence="2" type="ORF">FC678_24155</name>
</gene>
<proteinExistence type="predicted"/>
<dbReference type="EMBL" id="SZNT01000586">
    <property type="protein sequence ID" value="TKH05523.1"/>
    <property type="molecule type" value="Genomic_DNA"/>
</dbReference>
<evidence type="ECO:0000313" key="3">
    <source>
        <dbReference type="Proteomes" id="UP000309170"/>
    </source>
</evidence>
<comment type="caution">
    <text evidence="2">The sequence shown here is derived from an EMBL/GenBank/DDBJ whole genome shotgun (WGS) entry which is preliminary data.</text>
</comment>
<organism evidence="2 3">
    <name type="scientific">Peribacillus simplex</name>
    <dbReference type="NCBI Taxonomy" id="1478"/>
    <lineage>
        <taxon>Bacteria</taxon>
        <taxon>Bacillati</taxon>
        <taxon>Bacillota</taxon>
        <taxon>Bacilli</taxon>
        <taxon>Bacillales</taxon>
        <taxon>Bacillaceae</taxon>
        <taxon>Peribacillus</taxon>
    </lineage>
</organism>
<protein>
    <submittedName>
        <fullName evidence="2">DUF927 domain-containing protein</fullName>
    </submittedName>
</protein>
<name>A0A9X9EQ68_9BACI</name>
<dbReference type="Proteomes" id="UP000309170">
    <property type="component" value="Unassembled WGS sequence"/>
</dbReference>
<reference evidence="2 3" key="1">
    <citation type="journal article" date="2019" name="Environ. Microbiol.">
        <title>An active ?-lactamase is a part of an orchestrated cell wall stress resistance network of Bacillus subtilis and related rhizosphere species.</title>
        <authorList>
            <person name="Bucher T."/>
            <person name="Keren-Paz A."/>
            <person name="Hausser J."/>
            <person name="Olender T."/>
            <person name="Cytryn E."/>
            <person name="Kolodkin-Gal I."/>
        </authorList>
    </citation>
    <scope>NUCLEOTIDE SEQUENCE [LARGE SCALE GENOMIC DNA]</scope>
    <source>
        <strain evidence="2 3">I4</strain>
    </source>
</reference>